<dbReference type="SMART" id="SM00986">
    <property type="entry name" value="UDG"/>
    <property type="match status" value="1"/>
</dbReference>
<name>A0A1I6HJQ1_9EURY</name>
<dbReference type="GO" id="GO:0097506">
    <property type="term" value="F:deaminated base DNA N-glycosylase activity"/>
    <property type="evidence" value="ECO:0007669"/>
    <property type="project" value="UniProtKB-ARBA"/>
</dbReference>
<dbReference type="GO" id="GO:0051539">
    <property type="term" value="F:4 iron, 4 sulfur cluster binding"/>
    <property type="evidence" value="ECO:0007669"/>
    <property type="project" value="UniProtKB-KW"/>
</dbReference>
<keyword evidence="4" id="KW-0378">Hydrolase</keyword>
<keyword evidence="1" id="KW-0004">4Fe-4S</keyword>
<dbReference type="STRING" id="553469.SAMN04487947_2151"/>
<keyword evidence="6" id="KW-0411">Iron-sulfur</keyword>
<dbReference type="Proteomes" id="UP000198531">
    <property type="component" value="Unassembled WGS sequence"/>
</dbReference>
<dbReference type="CDD" id="cd10030">
    <property type="entry name" value="UDG-F4_TTUDGA_SPO1dp_like"/>
    <property type="match status" value="1"/>
</dbReference>
<dbReference type="InterPro" id="IPR005122">
    <property type="entry name" value="Uracil-DNA_glycosylase-like"/>
</dbReference>
<feature type="domain" description="Uracil-DNA glycosylase-like" evidence="8">
    <location>
        <begin position="33"/>
        <end position="194"/>
    </location>
</feature>
<keyword evidence="2" id="KW-0479">Metal-binding</keyword>
<protein>
    <submittedName>
        <fullName evidence="9">Uracil-DNA glycosylase, family 4</fullName>
    </submittedName>
</protein>
<dbReference type="SMART" id="SM00987">
    <property type="entry name" value="UreE_C"/>
    <property type="match status" value="1"/>
</dbReference>
<keyword evidence="7" id="KW-0234">DNA repair</keyword>
<dbReference type="GO" id="GO:0046872">
    <property type="term" value="F:metal ion binding"/>
    <property type="evidence" value="ECO:0007669"/>
    <property type="project" value="UniProtKB-KW"/>
</dbReference>
<dbReference type="InterPro" id="IPR051536">
    <property type="entry name" value="UDG_Type-4/5"/>
</dbReference>
<dbReference type="Pfam" id="PF03167">
    <property type="entry name" value="UDG"/>
    <property type="match status" value="1"/>
</dbReference>
<evidence type="ECO:0000256" key="7">
    <source>
        <dbReference type="ARBA" id="ARBA00023204"/>
    </source>
</evidence>
<proteinExistence type="predicted"/>
<dbReference type="PANTHER" id="PTHR33693:SF1">
    <property type="entry name" value="TYPE-4 URACIL-DNA GLYCOSYLASE"/>
    <property type="match status" value="1"/>
</dbReference>
<evidence type="ECO:0000313" key="10">
    <source>
        <dbReference type="Proteomes" id="UP000198531"/>
    </source>
</evidence>
<evidence type="ECO:0000259" key="8">
    <source>
        <dbReference type="SMART" id="SM00986"/>
    </source>
</evidence>
<dbReference type="InterPro" id="IPR036895">
    <property type="entry name" value="Uracil-DNA_glycosylase-like_sf"/>
</dbReference>
<evidence type="ECO:0000256" key="2">
    <source>
        <dbReference type="ARBA" id="ARBA00022723"/>
    </source>
</evidence>
<dbReference type="AlphaFoldDB" id="A0A1I6HJQ1"/>
<dbReference type="SUPFAM" id="SSF52141">
    <property type="entry name" value="Uracil-DNA glycosylase-like"/>
    <property type="match status" value="1"/>
</dbReference>
<evidence type="ECO:0000313" key="9">
    <source>
        <dbReference type="EMBL" id="SFR54646.1"/>
    </source>
</evidence>
<keyword evidence="5" id="KW-0408">Iron</keyword>
<dbReference type="Gene3D" id="3.40.470.10">
    <property type="entry name" value="Uracil-DNA glycosylase-like domain"/>
    <property type="match status" value="1"/>
</dbReference>
<dbReference type="GO" id="GO:0006281">
    <property type="term" value="P:DNA repair"/>
    <property type="evidence" value="ECO:0007669"/>
    <property type="project" value="UniProtKB-KW"/>
</dbReference>
<evidence type="ECO:0000256" key="5">
    <source>
        <dbReference type="ARBA" id="ARBA00023004"/>
    </source>
</evidence>
<organism evidence="9 10">
    <name type="scientific">Halogeometricum rufum</name>
    <dbReference type="NCBI Taxonomy" id="553469"/>
    <lineage>
        <taxon>Archaea</taxon>
        <taxon>Methanobacteriati</taxon>
        <taxon>Methanobacteriota</taxon>
        <taxon>Stenosarchaea group</taxon>
        <taxon>Halobacteria</taxon>
        <taxon>Halobacteriales</taxon>
        <taxon>Haloferacaceae</taxon>
        <taxon>Halogeometricum</taxon>
    </lineage>
</organism>
<reference evidence="10" key="1">
    <citation type="submission" date="2016-10" db="EMBL/GenBank/DDBJ databases">
        <authorList>
            <person name="Varghese N."/>
            <person name="Submissions S."/>
        </authorList>
    </citation>
    <scope>NUCLEOTIDE SEQUENCE [LARGE SCALE GENOMIC DNA]</scope>
    <source>
        <strain evidence="10">CGMCC 1.7736</strain>
    </source>
</reference>
<evidence type="ECO:0000256" key="3">
    <source>
        <dbReference type="ARBA" id="ARBA00022763"/>
    </source>
</evidence>
<sequence length="211" mass="23829">MDAEQDTLENPFNMDSDCENCPGLCDVRSNVAHGYGDVGGEFLFVGERPSDGADDVGIPFTGGEADERLQRILGDLGFARSPPDSDRPDLQNVFLTYLTRCRHPDRRPTDEEIRTCEPYLNAEIRMINPEILVPIGQRTLESLAIDYTTRAPDSFDVREEHATTIRGRGFELVPMLDLDEQTEADTEAFVDHMLESVFARDYRQTKGRRGR</sequence>
<dbReference type="RefSeq" id="WP_394328058.1">
    <property type="nucleotide sequence ID" value="NZ_FOYT01000002.1"/>
</dbReference>
<keyword evidence="3" id="KW-0227">DNA damage</keyword>
<dbReference type="PANTHER" id="PTHR33693">
    <property type="entry name" value="TYPE-5 URACIL-DNA GLYCOSYLASE"/>
    <property type="match status" value="1"/>
</dbReference>
<evidence type="ECO:0000256" key="4">
    <source>
        <dbReference type="ARBA" id="ARBA00022801"/>
    </source>
</evidence>
<dbReference type="EMBL" id="FOYT01000002">
    <property type="protein sequence ID" value="SFR54646.1"/>
    <property type="molecule type" value="Genomic_DNA"/>
</dbReference>
<evidence type="ECO:0000256" key="1">
    <source>
        <dbReference type="ARBA" id="ARBA00022485"/>
    </source>
</evidence>
<evidence type="ECO:0000256" key="6">
    <source>
        <dbReference type="ARBA" id="ARBA00023014"/>
    </source>
</evidence>
<gene>
    <name evidence="9" type="ORF">SAMN04487947_2151</name>
</gene>
<accession>A0A1I6HJQ1</accession>
<keyword evidence="10" id="KW-1185">Reference proteome</keyword>